<dbReference type="EMBL" id="NSIT01000144">
    <property type="protein sequence ID" value="PJE78668.1"/>
    <property type="molecule type" value="Genomic_DNA"/>
</dbReference>
<reference evidence="1" key="1">
    <citation type="journal article" date="2017" name="Appl. Environ. Microbiol.">
        <title>Molecular characterization of an Endozoicomonas-like organism causing infection in king scallop Pecten maximus L.</title>
        <authorList>
            <person name="Cano I."/>
            <person name="van Aerle R."/>
            <person name="Ross S."/>
            <person name="Verner-Jeffreys D.W."/>
            <person name="Paley R.K."/>
            <person name="Rimmer G."/>
            <person name="Ryder D."/>
            <person name="Hooper P."/>
            <person name="Stone D."/>
            <person name="Feist S.W."/>
        </authorList>
    </citation>
    <scope>NUCLEOTIDE SEQUENCE</scope>
</reference>
<proteinExistence type="predicted"/>
<dbReference type="AlphaFoldDB" id="A0A2H9T633"/>
<sequence>MPPDINSESFQCCLDAWDKVEGQGFTDRCLQDFMFNIAPGKTCNPVTLIQTYFKPHDKKLLKQMNDLFGCIFTKTKTPLEIW</sequence>
<accession>A0A2H9T633</accession>
<name>A0A2H9T633_9ZZZZ</name>
<protein>
    <submittedName>
        <fullName evidence="1">Uncharacterized protein</fullName>
    </submittedName>
</protein>
<evidence type="ECO:0000313" key="1">
    <source>
        <dbReference type="EMBL" id="PJE78668.1"/>
    </source>
</evidence>
<gene>
    <name evidence="1" type="ORF">CI610_02390</name>
</gene>
<organism evidence="1">
    <name type="scientific">invertebrate metagenome</name>
    <dbReference type="NCBI Taxonomy" id="1711999"/>
    <lineage>
        <taxon>unclassified sequences</taxon>
        <taxon>metagenomes</taxon>
        <taxon>organismal metagenomes</taxon>
    </lineage>
</organism>
<comment type="caution">
    <text evidence="1">The sequence shown here is derived from an EMBL/GenBank/DDBJ whole genome shotgun (WGS) entry which is preliminary data.</text>
</comment>